<evidence type="ECO:0000256" key="1">
    <source>
        <dbReference type="ARBA" id="ARBA00023125"/>
    </source>
</evidence>
<evidence type="ECO:0000313" key="3">
    <source>
        <dbReference type="EMBL" id="QQT01925.1"/>
    </source>
</evidence>
<feature type="domain" description="HTH cro/C1-type" evidence="2">
    <location>
        <begin position="8"/>
        <end position="61"/>
    </location>
</feature>
<dbReference type="InterPro" id="IPR050807">
    <property type="entry name" value="TransReg_Diox_bact_type"/>
</dbReference>
<dbReference type="KEGG" id="ppsr:I6J18_08815"/>
<dbReference type="InterPro" id="IPR011990">
    <property type="entry name" value="TPR-like_helical_dom_sf"/>
</dbReference>
<dbReference type="CDD" id="cd00093">
    <property type="entry name" value="HTH_XRE"/>
    <property type="match status" value="1"/>
</dbReference>
<keyword evidence="4" id="KW-1185">Reference proteome</keyword>
<dbReference type="SUPFAM" id="SSF47413">
    <property type="entry name" value="lambda repressor-like DNA-binding domains"/>
    <property type="match status" value="1"/>
</dbReference>
<proteinExistence type="predicted"/>
<name>A0A974NPY7_PERPY</name>
<accession>A0A974NPY7</accession>
<dbReference type="PANTHER" id="PTHR46797:SF1">
    <property type="entry name" value="METHYLPHOSPHONATE SYNTHASE"/>
    <property type="match status" value="1"/>
</dbReference>
<dbReference type="EMBL" id="CP068053">
    <property type="protein sequence ID" value="QQT01925.1"/>
    <property type="molecule type" value="Genomic_DNA"/>
</dbReference>
<dbReference type="Gene3D" id="1.25.40.10">
    <property type="entry name" value="Tetratricopeptide repeat domain"/>
    <property type="match status" value="1"/>
</dbReference>
<evidence type="ECO:0000259" key="2">
    <source>
        <dbReference type="PROSITE" id="PS50943"/>
    </source>
</evidence>
<keyword evidence="1" id="KW-0238">DNA-binding</keyword>
<dbReference type="Pfam" id="PF01381">
    <property type="entry name" value="HTH_3"/>
    <property type="match status" value="1"/>
</dbReference>
<dbReference type="SUPFAM" id="SSF48452">
    <property type="entry name" value="TPR-like"/>
    <property type="match status" value="1"/>
</dbReference>
<protein>
    <submittedName>
        <fullName evidence="3">Helix-turn-helix transcriptional regulator</fullName>
    </submittedName>
</protein>
<reference evidence="3 4" key="1">
    <citation type="submission" date="2021-01" db="EMBL/GenBank/DDBJ databases">
        <title>FDA dAtabase for Regulatory Grade micrObial Sequences (FDA-ARGOS): Supporting development and validation of Infectious Disease Dx tests.</title>
        <authorList>
            <person name="Nelson B."/>
            <person name="Plummer A."/>
            <person name="Tallon L."/>
            <person name="Sadzewicz L."/>
            <person name="Zhao X."/>
            <person name="Boylan J."/>
            <person name="Ott S."/>
            <person name="Bowen H."/>
            <person name="Vavikolanu K."/>
            <person name="Mehta A."/>
            <person name="Aluvathingal J."/>
            <person name="Nadendla S."/>
            <person name="Myers T."/>
            <person name="Yan Y."/>
            <person name="Sichtig H."/>
        </authorList>
    </citation>
    <scope>NUCLEOTIDE SEQUENCE [LARGE SCALE GENOMIC DNA]</scope>
    <source>
        <strain evidence="3 4">FDAARGOS_1161</strain>
    </source>
</reference>
<dbReference type="GO" id="GO:0003677">
    <property type="term" value="F:DNA binding"/>
    <property type="evidence" value="ECO:0007669"/>
    <property type="project" value="UniProtKB-KW"/>
</dbReference>
<gene>
    <name evidence="3" type="ORF">I6J18_08815</name>
</gene>
<dbReference type="PROSITE" id="PS50943">
    <property type="entry name" value="HTH_CROC1"/>
    <property type="match status" value="1"/>
</dbReference>
<dbReference type="InterPro" id="IPR001387">
    <property type="entry name" value="Cro/C1-type_HTH"/>
</dbReference>
<dbReference type="GO" id="GO:0003700">
    <property type="term" value="F:DNA-binding transcription factor activity"/>
    <property type="evidence" value="ECO:0007669"/>
    <property type="project" value="TreeGrafter"/>
</dbReference>
<dbReference type="InterPro" id="IPR010982">
    <property type="entry name" value="Lambda_DNA-bd_dom_sf"/>
</dbReference>
<evidence type="ECO:0000313" key="4">
    <source>
        <dbReference type="Proteomes" id="UP000595254"/>
    </source>
</evidence>
<dbReference type="AlphaFoldDB" id="A0A974NPY7"/>
<organism evidence="3 4">
    <name type="scientific">Peribacillus psychrosaccharolyticus</name>
    <name type="common">Bacillus psychrosaccharolyticus</name>
    <dbReference type="NCBI Taxonomy" id="1407"/>
    <lineage>
        <taxon>Bacteria</taxon>
        <taxon>Bacillati</taxon>
        <taxon>Bacillota</taxon>
        <taxon>Bacilli</taxon>
        <taxon>Bacillales</taxon>
        <taxon>Bacillaceae</taxon>
        <taxon>Peribacillus</taxon>
    </lineage>
</organism>
<dbReference type="RefSeq" id="WP_201648104.1">
    <property type="nucleotide sequence ID" value="NZ_CP068053.1"/>
</dbReference>
<dbReference type="GO" id="GO:0005829">
    <property type="term" value="C:cytosol"/>
    <property type="evidence" value="ECO:0007669"/>
    <property type="project" value="TreeGrafter"/>
</dbReference>
<dbReference type="Proteomes" id="UP000595254">
    <property type="component" value="Chromosome"/>
</dbReference>
<dbReference type="SMART" id="SM00530">
    <property type="entry name" value="HTH_XRE"/>
    <property type="match status" value="1"/>
</dbReference>
<dbReference type="PANTHER" id="PTHR46797">
    <property type="entry name" value="HTH-TYPE TRANSCRIPTIONAL REGULATOR"/>
    <property type="match status" value="1"/>
</dbReference>
<sequence length="413" mass="48787">MSELGIRIKKIRKEKNLTLQQLAGNGISKGMLSLIENGKAQPSMESLHYIAEQLGVEVSSLINGRSIEDYRTILAEIEADSKEIHWTEENDEEVIRSILARTEHLQAKLTFDTYEEIRLKEIYLLMNYYQSKKLDDTSFHEVMDGYERIHVYNRLLRCYHFLGEISFSQQDYHKALQLMKEAEQRVQPHWYLVNQLSQLDLYYVLTVLYAAINDQKNTEHYLQQALAIAKNEKIFYRLDDFYRLLLIQAISKLDKEKSMFYLHKLKLLDEFSEDPLMHTYAAYCEIHYVNNIEQDYESVHSLNQAFFEEDEAEFGGFMRELFMCEEAYAYYMQEDFESAIAISKDLTIPLYLNHPIDLSIFYRVFAVRALCYQSLNNIEAAKRDILYAKDGVKEYPQNVYTDFIQDAYVKIIN</sequence>